<proteinExistence type="predicted"/>
<dbReference type="AlphaFoldDB" id="A0A3D9KJV2"/>
<organism evidence="1 2">
    <name type="scientific">Cohnella phaseoli</name>
    <dbReference type="NCBI Taxonomy" id="456490"/>
    <lineage>
        <taxon>Bacteria</taxon>
        <taxon>Bacillati</taxon>
        <taxon>Bacillota</taxon>
        <taxon>Bacilli</taxon>
        <taxon>Bacillales</taxon>
        <taxon>Paenibacillaceae</taxon>
        <taxon>Cohnella</taxon>
    </lineage>
</organism>
<accession>A0A3D9KJV2</accession>
<dbReference type="Proteomes" id="UP000256977">
    <property type="component" value="Unassembled WGS sequence"/>
</dbReference>
<protein>
    <recommendedName>
        <fullName evidence="3">Four helix bundle protein</fullName>
    </recommendedName>
</protein>
<evidence type="ECO:0000313" key="2">
    <source>
        <dbReference type="Proteomes" id="UP000256977"/>
    </source>
</evidence>
<evidence type="ECO:0000313" key="1">
    <source>
        <dbReference type="EMBL" id="RED86204.1"/>
    </source>
</evidence>
<comment type="caution">
    <text evidence="1">The sequence shown here is derived from an EMBL/GenBank/DDBJ whole genome shotgun (WGS) entry which is preliminary data.</text>
</comment>
<reference evidence="1 2" key="1">
    <citation type="submission" date="2018-07" db="EMBL/GenBank/DDBJ databases">
        <title>Genomic Encyclopedia of Type Strains, Phase III (KMG-III): the genomes of soil and plant-associated and newly described type strains.</title>
        <authorList>
            <person name="Whitman W."/>
        </authorList>
    </citation>
    <scope>NUCLEOTIDE SEQUENCE [LARGE SCALE GENOMIC DNA]</scope>
    <source>
        <strain evidence="1 2">CECT 7287</strain>
    </source>
</reference>
<sequence length="124" mass="14039">MVPPGERVSAICDSVAAYAGTYLYRLVKALENGDISAEEFVTQVFASERELAQAVAKLRMIDFRDWKRRREHDDLVRSIGGLLTVIERMYSAIVSGDPEEWRSIKDTIAEVSRPIAYRFGPLCK</sequence>
<keyword evidence="2" id="KW-1185">Reference proteome</keyword>
<name>A0A3D9KJV2_9BACL</name>
<evidence type="ECO:0008006" key="3">
    <source>
        <dbReference type="Google" id="ProtNLM"/>
    </source>
</evidence>
<dbReference type="EMBL" id="QRDZ01000003">
    <property type="protein sequence ID" value="RED86204.1"/>
    <property type="molecule type" value="Genomic_DNA"/>
</dbReference>
<gene>
    <name evidence="1" type="ORF">DFP98_10355</name>
</gene>
<dbReference type="RefSeq" id="WP_116059348.1">
    <property type="nucleotide sequence ID" value="NZ_QRDZ01000003.1"/>
</dbReference>